<dbReference type="RefSeq" id="WP_012966368.1">
    <property type="nucleotide sequence ID" value="NC_013849.1"/>
</dbReference>
<dbReference type="InterPro" id="IPR029060">
    <property type="entry name" value="PIN-like_dom_sf"/>
</dbReference>
<evidence type="ECO:0000256" key="8">
    <source>
        <dbReference type="ARBA" id="ARBA00022801"/>
    </source>
</evidence>
<dbReference type="InterPro" id="IPR039907">
    <property type="entry name" value="NOB1"/>
</dbReference>
<evidence type="ECO:0000256" key="4">
    <source>
        <dbReference type="ARBA" id="ARBA00022517"/>
    </source>
</evidence>
<evidence type="ECO:0000259" key="10">
    <source>
        <dbReference type="Pfam" id="PF17146"/>
    </source>
</evidence>
<reference evidence="11 12" key="2">
    <citation type="journal article" date="2011" name="Stand. Genomic Sci.">
        <title>Complete genome sequence of Ferroglobus placidus AEDII12DO.</title>
        <authorList>
            <person name="Anderson I."/>
            <person name="Risso C."/>
            <person name="Holmes D."/>
            <person name="Lucas S."/>
            <person name="Copeland A."/>
            <person name="Lapidus A."/>
            <person name="Cheng J.F."/>
            <person name="Bruce D."/>
            <person name="Goodwin L."/>
            <person name="Pitluck S."/>
            <person name="Saunders E."/>
            <person name="Brettin T."/>
            <person name="Detter J.C."/>
            <person name="Han C."/>
            <person name="Tapia R."/>
            <person name="Larimer F."/>
            <person name="Land M."/>
            <person name="Hauser L."/>
            <person name="Woyke T."/>
            <person name="Lovley D."/>
            <person name="Kyrpides N."/>
            <person name="Ivanova N."/>
        </authorList>
    </citation>
    <scope>NUCLEOTIDE SEQUENCE [LARGE SCALE GENOMIC DNA]</scope>
    <source>
        <strain evidence="12">DSM 10642 / AEDII12DO</strain>
    </source>
</reference>
<dbReference type="HOGENOM" id="CLU_109674_1_0_2"/>
<name>D3RZW6_FERPA</name>
<dbReference type="Proteomes" id="UP000002613">
    <property type="component" value="Chromosome"/>
</dbReference>
<dbReference type="GO" id="GO:0046872">
    <property type="term" value="F:metal ion binding"/>
    <property type="evidence" value="ECO:0007669"/>
    <property type="project" value="UniProtKB-KW"/>
</dbReference>
<dbReference type="GO" id="GO:0030490">
    <property type="term" value="P:maturation of SSU-rRNA"/>
    <property type="evidence" value="ECO:0007669"/>
    <property type="project" value="TreeGrafter"/>
</dbReference>
<dbReference type="GO" id="GO:0030688">
    <property type="term" value="C:preribosome, small subunit precursor"/>
    <property type="evidence" value="ECO:0007669"/>
    <property type="project" value="TreeGrafter"/>
</dbReference>
<evidence type="ECO:0000256" key="9">
    <source>
        <dbReference type="ARBA" id="ARBA00045770"/>
    </source>
</evidence>
<dbReference type="GeneID" id="8779419"/>
<proteinExistence type="inferred from homology"/>
<dbReference type="AlphaFoldDB" id="D3RZW6"/>
<dbReference type="GO" id="GO:0005737">
    <property type="term" value="C:cytoplasm"/>
    <property type="evidence" value="ECO:0007669"/>
    <property type="project" value="UniProtKB-ARBA"/>
</dbReference>
<evidence type="ECO:0000256" key="1">
    <source>
        <dbReference type="ARBA" id="ARBA00001936"/>
    </source>
</evidence>
<feature type="domain" description="Ribonuclease PIN" evidence="10">
    <location>
        <begin position="3"/>
        <end position="81"/>
    </location>
</feature>
<evidence type="ECO:0000256" key="5">
    <source>
        <dbReference type="ARBA" id="ARBA00022649"/>
    </source>
</evidence>
<keyword evidence="8" id="KW-0378">Hydrolase</keyword>
<dbReference type="KEGG" id="fpl:Ferp_1889"/>
<evidence type="ECO:0000256" key="2">
    <source>
        <dbReference type="ARBA" id="ARBA00005858"/>
    </source>
</evidence>
<evidence type="ECO:0000256" key="6">
    <source>
        <dbReference type="ARBA" id="ARBA00022722"/>
    </source>
</evidence>
<keyword evidence="5" id="KW-1277">Toxin-antitoxin system</keyword>
<dbReference type="InterPro" id="IPR033411">
    <property type="entry name" value="Ribonuclease_PIN"/>
</dbReference>
<reference evidence="12" key="1">
    <citation type="submission" date="2010-02" db="EMBL/GenBank/DDBJ databases">
        <title>Complete sequence of Ferroglobus placidus DSM 10642.</title>
        <authorList>
            <consortium name="US DOE Joint Genome Institute"/>
            <person name="Lucas S."/>
            <person name="Copeland A."/>
            <person name="Lapidus A."/>
            <person name="Cheng J.-F."/>
            <person name="Bruce D."/>
            <person name="Goodwin L."/>
            <person name="Pitluck S."/>
            <person name="Saunders E."/>
            <person name="Brettin T."/>
            <person name="Detter J.C."/>
            <person name="Han C."/>
            <person name="Tapia R."/>
            <person name="Larimer F."/>
            <person name="Land M."/>
            <person name="Hauser L."/>
            <person name="Kyrpides N."/>
            <person name="Ivanova N."/>
            <person name="Holmes D."/>
            <person name="Lovley D."/>
            <person name="Kyrpides N."/>
            <person name="Anderson I.J."/>
            <person name="Woyke T."/>
        </authorList>
    </citation>
    <scope>NUCLEOTIDE SEQUENCE [LARGE SCALE GENOMIC DNA]</scope>
    <source>
        <strain evidence="12">DSM 10642 / AEDII12DO</strain>
    </source>
</reference>
<sequence length="148" mass="16567">MHVLDATAIIARKKVEDAITTPEVVEEIKDEDSKLYLDVSGIKVEEAKEEFVEKVLEAAKKTGDIHKLSRADISVLAKALEYNATIITDDYAVQNVAKALKLKFEPVIHSGIRKSFKWIKVCRGCGRKIESEICPVCGSEAKLRRVRK</sequence>
<dbReference type="PANTHER" id="PTHR12814:SF2">
    <property type="entry name" value="RNA-BINDING PROTEIN NOB1"/>
    <property type="match status" value="1"/>
</dbReference>
<protein>
    <recommendedName>
        <fullName evidence="3">Endoribonuclease Nob1</fullName>
    </recommendedName>
</protein>
<dbReference type="SUPFAM" id="SSF88723">
    <property type="entry name" value="PIN domain-like"/>
    <property type="match status" value="1"/>
</dbReference>
<dbReference type="FunFam" id="3.40.50.1010:FF:000020">
    <property type="entry name" value="20S-pre-rRNA D-site endonuclease NOB1"/>
    <property type="match status" value="1"/>
</dbReference>
<evidence type="ECO:0000256" key="7">
    <source>
        <dbReference type="ARBA" id="ARBA00022723"/>
    </source>
</evidence>
<dbReference type="GO" id="GO:0004521">
    <property type="term" value="F:RNA endonuclease activity"/>
    <property type="evidence" value="ECO:0007669"/>
    <property type="project" value="TreeGrafter"/>
</dbReference>
<dbReference type="STRING" id="589924.Ferp_1889"/>
<dbReference type="Pfam" id="PF17146">
    <property type="entry name" value="PIN_6"/>
    <property type="match status" value="1"/>
</dbReference>
<organism evidence="11 12">
    <name type="scientific">Ferroglobus placidus (strain DSM 10642 / AEDII12DO)</name>
    <dbReference type="NCBI Taxonomy" id="589924"/>
    <lineage>
        <taxon>Archaea</taxon>
        <taxon>Methanobacteriati</taxon>
        <taxon>Methanobacteriota</taxon>
        <taxon>Archaeoglobi</taxon>
        <taxon>Archaeoglobales</taxon>
        <taxon>Archaeoglobaceae</taxon>
        <taxon>Ferroglobus</taxon>
    </lineage>
</organism>
<gene>
    <name evidence="11" type="ordered locus">Ferp_1889</name>
</gene>
<keyword evidence="6" id="KW-0540">Nuclease</keyword>
<keyword evidence="4" id="KW-0690">Ribosome biogenesis</keyword>
<keyword evidence="12" id="KW-1185">Reference proteome</keyword>
<dbReference type="EMBL" id="CP001899">
    <property type="protein sequence ID" value="ADC66029.1"/>
    <property type="molecule type" value="Genomic_DNA"/>
</dbReference>
<dbReference type="GO" id="GO:0016787">
    <property type="term" value="F:hydrolase activity"/>
    <property type="evidence" value="ECO:0007669"/>
    <property type="project" value="UniProtKB-KW"/>
</dbReference>
<dbReference type="eggNOG" id="arCOG00721">
    <property type="taxonomic scope" value="Archaea"/>
</dbReference>
<dbReference type="Gene3D" id="3.40.50.1010">
    <property type="entry name" value="5'-nuclease"/>
    <property type="match status" value="1"/>
</dbReference>
<dbReference type="PaxDb" id="589924-Ferp_1889"/>
<keyword evidence="7" id="KW-0479">Metal-binding</keyword>
<comment type="function">
    <text evidence="9">Toxic component of a type II toxin-antitoxin (TA) system. Processes pre-16S-rRNA at its 3' end (the D-site) to yield the mature 3' end.</text>
</comment>
<dbReference type="CDD" id="cd09876">
    <property type="entry name" value="PIN_Nob1-like"/>
    <property type="match status" value="1"/>
</dbReference>
<evidence type="ECO:0000313" key="12">
    <source>
        <dbReference type="Proteomes" id="UP000002613"/>
    </source>
</evidence>
<dbReference type="Gene3D" id="2.20.28.10">
    <property type="match status" value="1"/>
</dbReference>
<evidence type="ECO:0000313" key="11">
    <source>
        <dbReference type="EMBL" id="ADC66029.1"/>
    </source>
</evidence>
<evidence type="ECO:0000256" key="3">
    <source>
        <dbReference type="ARBA" id="ARBA00021078"/>
    </source>
</evidence>
<dbReference type="PANTHER" id="PTHR12814">
    <property type="entry name" value="RNA-BINDING PROTEIN NOB1"/>
    <property type="match status" value="1"/>
</dbReference>
<comment type="cofactor">
    <cofactor evidence="1">
        <name>Mn(2+)</name>
        <dbReference type="ChEBI" id="CHEBI:29035"/>
    </cofactor>
</comment>
<comment type="similarity">
    <text evidence="2">Belongs to the NOB1 family.</text>
</comment>
<dbReference type="OrthoDB" id="27944at2157"/>
<accession>D3RZW6</accession>